<name>A0A136J6C1_9PEZI</name>
<dbReference type="PANTHER" id="PTHR35910:SF1">
    <property type="entry name" value="2EXR DOMAIN-CONTAINING PROTEIN"/>
    <property type="match status" value="1"/>
</dbReference>
<dbReference type="PANTHER" id="PTHR35910">
    <property type="entry name" value="2EXR DOMAIN-CONTAINING PROTEIN"/>
    <property type="match status" value="1"/>
</dbReference>
<evidence type="ECO:0000313" key="2">
    <source>
        <dbReference type="EMBL" id="KXJ92556.1"/>
    </source>
</evidence>
<accession>A0A136J6C1</accession>
<keyword evidence="3" id="KW-1185">Reference proteome</keyword>
<dbReference type="InParanoid" id="A0A136J6C1"/>
<dbReference type="InterPro" id="IPR045518">
    <property type="entry name" value="2EXR"/>
</dbReference>
<feature type="domain" description="2EXR" evidence="1">
    <location>
        <begin position="6"/>
        <end position="177"/>
    </location>
</feature>
<reference evidence="3" key="1">
    <citation type="submission" date="2016-02" db="EMBL/GenBank/DDBJ databases">
        <title>Draft genome sequence of Microdochium bolleyi, a fungal endophyte of beachgrass.</title>
        <authorList>
            <consortium name="DOE Joint Genome Institute"/>
            <person name="David A.S."/>
            <person name="May G."/>
            <person name="Haridas S."/>
            <person name="Lim J."/>
            <person name="Wang M."/>
            <person name="Labutti K."/>
            <person name="Lipzen A."/>
            <person name="Barry K."/>
            <person name="Grigoriev I.V."/>
        </authorList>
    </citation>
    <scope>NUCLEOTIDE SEQUENCE [LARGE SCALE GENOMIC DNA]</scope>
    <source>
        <strain evidence="3">J235TASD1</strain>
    </source>
</reference>
<dbReference type="Proteomes" id="UP000070501">
    <property type="component" value="Unassembled WGS sequence"/>
</dbReference>
<dbReference type="AlphaFoldDB" id="A0A136J6C1"/>
<dbReference type="EMBL" id="KQ964248">
    <property type="protein sequence ID" value="KXJ92556.1"/>
    <property type="molecule type" value="Genomic_DNA"/>
</dbReference>
<protein>
    <recommendedName>
        <fullName evidence="1">2EXR domain-containing protein</fullName>
    </recommendedName>
</protein>
<dbReference type="Pfam" id="PF20150">
    <property type="entry name" value="2EXR"/>
    <property type="match status" value="1"/>
</dbReference>
<organism evidence="2 3">
    <name type="scientific">Microdochium bolleyi</name>
    <dbReference type="NCBI Taxonomy" id="196109"/>
    <lineage>
        <taxon>Eukaryota</taxon>
        <taxon>Fungi</taxon>
        <taxon>Dikarya</taxon>
        <taxon>Ascomycota</taxon>
        <taxon>Pezizomycotina</taxon>
        <taxon>Sordariomycetes</taxon>
        <taxon>Xylariomycetidae</taxon>
        <taxon>Xylariales</taxon>
        <taxon>Microdochiaceae</taxon>
        <taxon>Microdochium</taxon>
    </lineage>
</organism>
<dbReference type="OrthoDB" id="3513892at2759"/>
<proteinExistence type="predicted"/>
<evidence type="ECO:0000313" key="3">
    <source>
        <dbReference type="Proteomes" id="UP000070501"/>
    </source>
</evidence>
<evidence type="ECO:0000259" key="1">
    <source>
        <dbReference type="Pfam" id="PF20150"/>
    </source>
</evidence>
<gene>
    <name evidence="2" type="ORF">Micbo1qcDRAFT_202774</name>
</gene>
<sequence>MAVTTFHPFPRLPPELRQMIYAASIQPRVVHVQERHECRASFLERFRTSVLPATFQLDDGIGFFAPVWPFTMDAEMESTTVQTTLDMYGFRTTRTLERPEPIDETAPEVTLGWLLDKPHIAWEFMRESSLLSRAPIPVLLHVCRETRAALRTLGYHLAFATRSSEGMTWFHYDFDTLYLKPTAPGSRPSVMSGHSWDIGQFMPEDLLRVKRLALSGAETMPFLPEEALYTFTMFVFPVPSTLQTDAVVTMITI</sequence>